<keyword evidence="3" id="KW-1185">Reference proteome</keyword>
<feature type="non-terminal residue" evidence="2">
    <location>
        <position position="1"/>
    </location>
</feature>
<dbReference type="eggNOG" id="ENOG502QSQ8">
    <property type="taxonomic scope" value="Eukaryota"/>
</dbReference>
<organism evidence="2 3">
    <name type="scientific">Thalassiosira oceanica</name>
    <name type="common">Marine diatom</name>
    <dbReference type="NCBI Taxonomy" id="159749"/>
    <lineage>
        <taxon>Eukaryota</taxon>
        <taxon>Sar</taxon>
        <taxon>Stramenopiles</taxon>
        <taxon>Ochrophyta</taxon>
        <taxon>Bacillariophyta</taxon>
        <taxon>Coscinodiscophyceae</taxon>
        <taxon>Thalassiosirophycidae</taxon>
        <taxon>Thalassiosirales</taxon>
        <taxon>Thalassiosiraceae</taxon>
        <taxon>Thalassiosira</taxon>
    </lineage>
</organism>
<feature type="region of interest" description="Disordered" evidence="1">
    <location>
        <begin position="1"/>
        <end position="35"/>
    </location>
</feature>
<dbReference type="Proteomes" id="UP000266841">
    <property type="component" value="Unassembled WGS sequence"/>
</dbReference>
<name>K0T5L5_THAOC</name>
<proteinExistence type="predicted"/>
<evidence type="ECO:0000313" key="3">
    <source>
        <dbReference type="Proteomes" id="UP000266841"/>
    </source>
</evidence>
<gene>
    <name evidence="2" type="ORF">THAOC_13455</name>
</gene>
<dbReference type="EMBL" id="AGNL01015592">
    <property type="protein sequence ID" value="EJK65662.1"/>
    <property type="molecule type" value="Genomic_DNA"/>
</dbReference>
<reference evidence="2 3" key="1">
    <citation type="journal article" date="2012" name="Genome Biol.">
        <title>Genome and low-iron response of an oceanic diatom adapted to chronic iron limitation.</title>
        <authorList>
            <person name="Lommer M."/>
            <person name="Specht M."/>
            <person name="Roy A.S."/>
            <person name="Kraemer L."/>
            <person name="Andreson R."/>
            <person name="Gutowska M.A."/>
            <person name="Wolf J."/>
            <person name="Bergner S.V."/>
            <person name="Schilhabel M.B."/>
            <person name="Klostermeier U.C."/>
            <person name="Beiko R.G."/>
            <person name="Rosenstiel P."/>
            <person name="Hippler M."/>
            <person name="Laroche J."/>
        </authorList>
    </citation>
    <scope>NUCLEOTIDE SEQUENCE [LARGE SCALE GENOMIC DNA]</scope>
    <source>
        <strain evidence="2 3">CCMP1005</strain>
    </source>
</reference>
<comment type="caution">
    <text evidence="2">The sequence shown here is derived from an EMBL/GenBank/DDBJ whole genome shotgun (WGS) entry which is preliminary data.</text>
</comment>
<accession>K0T5L5</accession>
<evidence type="ECO:0000313" key="2">
    <source>
        <dbReference type="EMBL" id="EJK65662.1"/>
    </source>
</evidence>
<dbReference type="AlphaFoldDB" id="K0T5L5"/>
<evidence type="ECO:0000256" key="1">
    <source>
        <dbReference type="SAM" id="MobiDB-lite"/>
    </source>
</evidence>
<protein>
    <submittedName>
        <fullName evidence="2">Uncharacterized protein</fullName>
    </submittedName>
</protein>
<sequence>EAADPHRTASGSLLRLPYKAQLLTPPPPARGRGRRGDIRAVAQPRVFLAMASAALAVSLSNATADRSSVDTATSV</sequence>